<reference evidence="2" key="1">
    <citation type="journal article" date="2022" name="bioRxiv">
        <title>Sequencing and chromosome-scale assembly of the giantPleurodeles waltlgenome.</title>
        <authorList>
            <person name="Brown T."/>
            <person name="Elewa A."/>
            <person name="Iarovenko S."/>
            <person name="Subramanian E."/>
            <person name="Araus A.J."/>
            <person name="Petzold A."/>
            <person name="Susuki M."/>
            <person name="Suzuki K.-i.T."/>
            <person name="Hayashi T."/>
            <person name="Toyoda A."/>
            <person name="Oliveira C."/>
            <person name="Osipova E."/>
            <person name="Leigh N.D."/>
            <person name="Simon A."/>
            <person name="Yun M.H."/>
        </authorList>
    </citation>
    <scope>NUCLEOTIDE SEQUENCE</scope>
    <source>
        <strain evidence="2">20211129_DDA</strain>
        <tissue evidence="2">Liver</tissue>
    </source>
</reference>
<accession>A0AAV7QYT1</accession>
<feature type="region of interest" description="Disordered" evidence="1">
    <location>
        <begin position="1"/>
        <end position="123"/>
    </location>
</feature>
<dbReference type="AlphaFoldDB" id="A0AAV7QYT1"/>
<protein>
    <submittedName>
        <fullName evidence="2">Uncharacterized protein</fullName>
    </submittedName>
</protein>
<sequence length="282" mass="28986">MALRSGTVGPLVWRAARPGVPPAVRWRRPQPHGLQSVPHSTSPPPPQQGYVACVTPFAKGAPGGPGHKPAGWTGGKADDGPVLSLGGILEPSPRAPHQPSSTSPPPTPSAGPGSPIAECLSPQGTGGLPPFLVRSCTASWVASLEGPGSPNRLLYLSCSHGWVGVPSPARLHQPPPHHLQIATAALASFSPPHLSGPSLCTPGPASSGTQNRSCSACHHQARQARRAPLPVSGLCTVAARSGFCCRLAAFPSRGWEAPDPLASWILVGVTKALARPTWCPPF</sequence>
<evidence type="ECO:0000313" key="2">
    <source>
        <dbReference type="EMBL" id="KAJ1145516.1"/>
    </source>
</evidence>
<keyword evidence="3" id="KW-1185">Reference proteome</keyword>
<gene>
    <name evidence="2" type="ORF">NDU88_011802</name>
</gene>
<name>A0AAV7QYT1_PLEWA</name>
<evidence type="ECO:0000256" key="1">
    <source>
        <dbReference type="SAM" id="MobiDB-lite"/>
    </source>
</evidence>
<evidence type="ECO:0000313" key="3">
    <source>
        <dbReference type="Proteomes" id="UP001066276"/>
    </source>
</evidence>
<proteinExistence type="predicted"/>
<dbReference type="EMBL" id="JANPWB010000010">
    <property type="protein sequence ID" value="KAJ1145516.1"/>
    <property type="molecule type" value="Genomic_DNA"/>
</dbReference>
<organism evidence="2 3">
    <name type="scientific">Pleurodeles waltl</name>
    <name type="common">Iberian ribbed newt</name>
    <dbReference type="NCBI Taxonomy" id="8319"/>
    <lineage>
        <taxon>Eukaryota</taxon>
        <taxon>Metazoa</taxon>
        <taxon>Chordata</taxon>
        <taxon>Craniata</taxon>
        <taxon>Vertebrata</taxon>
        <taxon>Euteleostomi</taxon>
        <taxon>Amphibia</taxon>
        <taxon>Batrachia</taxon>
        <taxon>Caudata</taxon>
        <taxon>Salamandroidea</taxon>
        <taxon>Salamandridae</taxon>
        <taxon>Pleurodelinae</taxon>
        <taxon>Pleurodeles</taxon>
    </lineage>
</organism>
<comment type="caution">
    <text evidence="2">The sequence shown here is derived from an EMBL/GenBank/DDBJ whole genome shotgun (WGS) entry which is preliminary data.</text>
</comment>
<dbReference type="Proteomes" id="UP001066276">
    <property type="component" value="Chromosome 6"/>
</dbReference>